<evidence type="ECO:0000256" key="1">
    <source>
        <dbReference type="SAM" id="Phobius"/>
    </source>
</evidence>
<gene>
    <name evidence="2" type="ORF">QPM17_20505</name>
</gene>
<reference evidence="2 3" key="1">
    <citation type="submission" date="2023-06" db="EMBL/GenBank/DDBJ databases">
        <title>Marinobacter azerbaijanicus a moderately halophilic, isolated from Urmia Lake in Azerbaijan region of Iran.</title>
        <authorList>
            <person name="Sanchez-Porro C."/>
            <person name="Aghdam E.M."/>
            <person name="Saheb S.M."/>
            <person name="Tarhriz V."/>
            <person name="Kazemi E."/>
            <person name="Ammozegar M.A."/>
            <person name="Ventosa A."/>
            <person name="Hejazi M.S."/>
        </authorList>
    </citation>
    <scope>NUCLEOTIDE SEQUENCE [LARGE SCALE GENOMIC DNA]</scope>
    <source>
        <strain evidence="2 3">TBZ242</strain>
    </source>
</reference>
<evidence type="ECO:0000313" key="2">
    <source>
        <dbReference type="EMBL" id="MDL0433530.1"/>
    </source>
</evidence>
<dbReference type="EMBL" id="JASSVS010000014">
    <property type="protein sequence ID" value="MDL0433530.1"/>
    <property type="molecule type" value="Genomic_DNA"/>
</dbReference>
<accession>A0ABT7IIQ0</accession>
<keyword evidence="3" id="KW-1185">Reference proteome</keyword>
<sequence length="544" mass="61801">MNMQQKLHPVKLKSPFYQPQGGAGLHRYLEADFINRFRQDVASGHLNTSHGSNWQNEERHSQWDTLPVLRLPTHRTFHLVCCEAVCDQLGQPALDPQKITSAGFVIRRITPEGQQAWMLEGGDALGWKPAPTHSGDPDLDRRLCASGVLGKRTGNPSYTGEQTHPLHTLATRDPEGRSRTLLFGYLPLGGFRYHQDTTAAVAPESLAQAREFDAQSLRWPFGFRDRADRQWRDQDALQVSSGQPNLAFLDLIRVLTDRYRVGASGTTENRHLEELCADIWFHSTPHYLVSQLVKQEVEVDDLPKHYRKQTLLDYLGRCFQQPENPLVAWLDQQEQLIESGAEPQLLPDSDGSGSLSWHLTLSEEQAYAFRHLLGQRYQQLVLDQAREIPVPKFGDGENDIYRVVPFLRVRNDQGREQIVWADESSQSIRFRVASPLDPEASRPSLIPVPGMRDLKRGMAKGASLLTPSDTFAMLKRLRPKKGIGKDLMGDEVPQTGMQWILVFSLPVITLVAMILLMVMVSLLNIIFFWLPWVKIYLPFPKINR</sequence>
<feature type="transmembrane region" description="Helical" evidence="1">
    <location>
        <begin position="499"/>
        <end position="532"/>
    </location>
</feature>
<keyword evidence="1" id="KW-0812">Transmembrane</keyword>
<keyword evidence="1" id="KW-0472">Membrane</keyword>
<protein>
    <submittedName>
        <fullName evidence="2">Uncharacterized protein</fullName>
    </submittedName>
</protein>
<dbReference type="Proteomes" id="UP001227964">
    <property type="component" value="Unassembled WGS sequence"/>
</dbReference>
<comment type="caution">
    <text evidence="2">The sequence shown here is derived from an EMBL/GenBank/DDBJ whole genome shotgun (WGS) entry which is preliminary data.</text>
</comment>
<name>A0ABT7IIQ0_9GAMM</name>
<organism evidence="2 3">
    <name type="scientific">Marinobacter azerbaijanicus</name>
    <dbReference type="NCBI Taxonomy" id="3050455"/>
    <lineage>
        <taxon>Bacteria</taxon>
        <taxon>Pseudomonadati</taxon>
        <taxon>Pseudomonadota</taxon>
        <taxon>Gammaproteobacteria</taxon>
        <taxon>Pseudomonadales</taxon>
        <taxon>Marinobacteraceae</taxon>
        <taxon>Marinobacter</taxon>
    </lineage>
</organism>
<keyword evidence="1" id="KW-1133">Transmembrane helix</keyword>
<dbReference type="RefSeq" id="WP_285393410.1">
    <property type="nucleotide sequence ID" value="NZ_JASSVS010000014.1"/>
</dbReference>
<proteinExistence type="predicted"/>
<evidence type="ECO:0000313" key="3">
    <source>
        <dbReference type="Proteomes" id="UP001227964"/>
    </source>
</evidence>